<evidence type="ECO:0000313" key="5">
    <source>
        <dbReference type="Proteomes" id="UP000523007"/>
    </source>
</evidence>
<accession>A0A7W7RDY5</accession>
<feature type="compositionally biased region" description="Low complexity" evidence="1">
    <location>
        <begin position="98"/>
        <end position="122"/>
    </location>
</feature>
<organism evidence="4 5">
    <name type="scientific">Lipingzhangella halophila</name>
    <dbReference type="NCBI Taxonomy" id="1783352"/>
    <lineage>
        <taxon>Bacteria</taxon>
        <taxon>Bacillati</taxon>
        <taxon>Actinomycetota</taxon>
        <taxon>Actinomycetes</taxon>
        <taxon>Streptosporangiales</taxon>
        <taxon>Nocardiopsidaceae</taxon>
        <taxon>Lipingzhangella</taxon>
    </lineage>
</organism>
<feature type="region of interest" description="Disordered" evidence="1">
    <location>
        <begin position="190"/>
        <end position="245"/>
    </location>
</feature>
<keyword evidence="2" id="KW-0812">Transmembrane</keyword>
<dbReference type="Proteomes" id="UP000523007">
    <property type="component" value="Unassembled WGS sequence"/>
</dbReference>
<dbReference type="Pfam" id="PF13464">
    <property type="entry name" value="RodZ_C"/>
    <property type="match status" value="1"/>
</dbReference>
<dbReference type="Pfam" id="PF13413">
    <property type="entry name" value="HTH_25"/>
    <property type="match status" value="1"/>
</dbReference>
<sequence>MATIGQTLAAAREQSGYTLAEISDRTRIRRTVLAALERDDFAPCGGDFYARGHIRAVCRELGIDSAPLIAKFNERDAEGAPLPTEPKIDPGAQRPEPETAAPEAAEPEMAAAAAEPEEAAAAVQYAGPAGPDPVPDQGPGQDPDRAGGRGGSHAAPESSEARRRAWPLLVAAAIVMAAVIAGVQAWPEGGVQWPEGMLPVTKDTRGPEPGTPAPEERPEPESAEAEDAAGDPQEAQRPQESRDEVRVRLHAHDRMWIRVTDADGGDVFTGVLTDGSKKDWSHSDELRMHLGDAGAAQVELNGQRLGKPGPNGEAANLVFDSEGMRNR</sequence>
<keyword evidence="5" id="KW-1185">Reference proteome</keyword>
<dbReference type="InterPro" id="IPR001387">
    <property type="entry name" value="Cro/C1-type_HTH"/>
</dbReference>
<evidence type="ECO:0000256" key="2">
    <source>
        <dbReference type="SAM" id="Phobius"/>
    </source>
</evidence>
<dbReference type="InterPro" id="IPR050400">
    <property type="entry name" value="Bact_Cytoskel_RodZ"/>
</dbReference>
<dbReference type="RefSeq" id="WP_184575307.1">
    <property type="nucleotide sequence ID" value="NZ_JACHJT010000001.1"/>
</dbReference>
<reference evidence="4 5" key="1">
    <citation type="submission" date="2020-08" db="EMBL/GenBank/DDBJ databases">
        <title>Sequencing the genomes of 1000 actinobacteria strains.</title>
        <authorList>
            <person name="Klenk H.-P."/>
        </authorList>
    </citation>
    <scope>NUCLEOTIDE SEQUENCE [LARGE SCALE GENOMIC DNA]</scope>
    <source>
        <strain evidence="4 5">DSM 102030</strain>
    </source>
</reference>
<dbReference type="PANTHER" id="PTHR34475">
    <property type="match status" value="1"/>
</dbReference>
<keyword evidence="2" id="KW-0472">Membrane</keyword>
<evidence type="ECO:0000313" key="4">
    <source>
        <dbReference type="EMBL" id="MBB4930247.1"/>
    </source>
</evidence>
<protein>
    <submittedName>
        <fullName evidence="4">Cytoskeletal protein RodZ</fullName>
    </submittedName>
</protein>
<dbReference type="EMBL" id="JACHJT010000001">
    <property type="protein sequence ID" value="MBB4930247.1"/>
    <property type="molecule type" value="Genomic_DNA"/>
</dbReference>
<dbReference type="InterPro" id="IPR010982">
    <property type="entry name" value="Lambda_DNA-bd_dom_sf"/>
</dbReference>
<dbReference type="AlphaFoldDB" id="A0A7W7RDY5"/>
<comment type="caution">
    <text evidence="4">The sequence shown here is derived from an EMBL/GenBank/DDBJ whole genome shotgun (WGS) entry which is preliminary data.</text>
</comment>
<feature type="domain" description="Cytoskeleton protein RodZ-like C-terminal" evidence="3">
    <location>
        <begin position="248"/>
        <end position="317"/>
    </location>
</feature>
<evidence type="ECO:0000256" key="1">
    <source>
        <dbReference type="SAM" id="MobiDB-lite"/>
    </source>
</evidence>
<gene>
    <name evidence="4" type="ORF">F4561_001067</name>
</gene>
<dbReference type="Gene3D" id="1.10.260.40">
    <property type="entry name" value="lambda repressor-like DNA-binding domains"/>
    <property type="match status" value="1"/>
</dbReference>
<feature type="region of interest" description="Disordered" evidence="1">
    <location>
        <begin position="303"/>
        <end position="327"/>
    </location>
</feature>
<dbReference type="InterPro" id="IPR025194">
    <property type="entry name" value="RodZ-like_C"/>
</dbReference>
<dbReference type="GO" id="GO:0003677">
    <property type="term" value="F:DNA binding"/>
    <property type="evidence" value="ECO:0007669"/>
    <property type="project" value="InterPro"/>
</dbReference>
<evidence type="ECO:0000259" key="3">
    <source>
        <dbReference type="Pfam" id="PF13464"/>
    </source>
</evidence>
<keyword evidence="2" id="KW-1133">Transmembrane helix</keyword>
<feature type="transmembrane region" description="Helical" evidence="2">
    <location>
        <begin position="165"/>
        <end position="186"/>
    </location>
</feature>
<name>A0A7W7RDY5_9ACTN</name>
<feature type="region of interest" description="Disordered" evidence="1">
    <location>
        <begin position="74"/>
        <end position="162"/>
    </location>
</feature>
<dbReference type="SUPFAM" id="SSF47413">
    <property type="entry name" value="lambda repressor-like DNA-binding domains"/>
    <property type="match status" value="1"/>
</dbReference>
<dbReference type="CDD" id="cd00093">
    <property type="entry name" value="HTH_XRE"/>
    <property type="match status" value="1"/>
</dbReference>
<proteinExistence type="predicted"/>
<dbReference type="PANTHER" id="PTHR34475:SF1">
    <property type="entry name" value="CYTOSKELETON PROTEIN RODZ"/>
    <property type="match status" value="1"/>
</dbReference>